<keyword evidence="2" id="KW-1133">Transmembrane helix</keyword>
<sequence>MSEPDPRSPLPAPLRACENCSTALQGVYCHLCGQSEHSPTRHLGHAVEEVFESFWHLDGRIFRTLRDLFVPGRIAERYLSGKRVCYVAPMRLFVILSLLTVFVAKLAIGDALALQDAERAAESQAVATYAVDKAGFAAADSIAAVDALRERELDRLAAERAVLGPDASEATRGAIAAAERVVNAEAETRRRRLQRAPEDASADDPERDANGIGARIERNVEAYSSRRDGAAALARTLVGAAPMTLFILVPLFAVLLKLFYILGKRSYLEHVVIGLYSHAYLMLALLLVFALSLLASWLGTHVPWASRPIGWIQGLLLMSMPLYLLWMQKRVYGQGWWMTLLKYCVIGQIYLLMFLFVALGTGLYALAGM</sequence>
<feature type="transmembrane region" description="Helical" evidence="2">
    <location>
        <begin position="84"/>
        <end position="108"/>
    </location>
</feature>
<evidence type="ECO:0000313" key="3">
    <source>
        <dbReference type="EMBL" id="MEZ0476559.1"/>
    </source>
</evidence>
<gene>
    <name evidence="3" type="ORF">AB6713_18355</name>
</gene>
<accession>A0ABV4HUX8</accession>
<comment type="caution">
    <text evidence="3">The sequence shown here is derived from an EMBL/GenBank/DDBJ whole genome shotgun (WGS) entry which is preliminary data.</text>
</comment>
<organism evidence="3 4">
    <name type="scientific">Luteimonas salinilitoris</name>
    <dbReference type="NCBI Taxonomy" id="3237697"/>
    <lineage>
        <taxon>Bacteria</taxon>
        <taxon>Pseudomonadati</taxon>
        <taxon>Pseudomonadota</taxon>
        <taxon>Gammaproteobacteria</taxon>
        <taxon>Lysobacterales</taxon>
        <taxon>Lysobacteraceae</taxon>
        <taxon>Luteimonas</taxon>
    </lineage>
</organism>
<evidence type="ECO:0000313" key="4">
    <source>
        <dbReference type="Proteomes" id="UP001566331"/>
    </source>
</evidence>
<dbReference type="Pfam" id="PF12412">
    <property type="entry name" value="DUF3667"/>
    <property type="match status" value="1"/>
</dbReference>
<name>A0ABV4HUX8_9GAMM</name>
<dbReference type="EMBL" id="JBFWIC010000039">
    <property type="protein sequence ID" value="MEZ0476559.1"/>
    <property type="molecule type" value="Genomic_DNA"/>
</dbReference>
<reference evidence="3 4" key="1">
    <citation type="submission" date="2024-07" db="EMBL/GenBank/DDBJ databases">
        <title>Luteimonas salilacus sp. nov., isolated from the shore soil of Salt Lake in Tibet of China.</title>
        <authorList>
            <person name="Zhang X."/>
            <person name="Li A."/>
        </authorList>
    </citation>
    <scope>NUCLEOTIDE SEQUENCE [LARGE SCALE GENOMIC DNA]</scope>
    <source>
        <strain evidence="3 4">B3-2-R+30</strain>
    </source>
</reference>
<proteinExistence type="predicted"/>
<keyword evidence="4" id="KW-1185">Reference proteome</keyword>
<dbReference type="InterPro" id="IPR022134">
    <property type="entry name" value="DUF3667"/>
</dbReference>
<feature type="transmembrane region" description="Helical" evidence="2">
    <location>
        <begin position="340"/>
        <end position="367"/>
    </location>
</feature>
<evidence type="ECO:0000256" key="2">
    <source>
        <dbReference type="SAM" id="Phobius"/>
    </source>
</evidence>
<keyword evidence="2" id="KW-0472">Membrane</keyword>
<dbReference type="Proteomes" id="UP001566331">
    <property type="component" value="Unassembled WGS sequence"/>
</dbReference>
<feature type="transmembrane region" description="Helical" evidence="2">
    <location>
        <begin position="243"/>
        <end position="263"/>
    </location>
</feature>
<feature type="transmembrane region" description="Helical" evidence="2">
    <location>
        <begin position="310"/>
        <end position="328"/>
    </location>
</feature>
<feature type="region of interest" description="Disordered" evidence="1">
    <location>
        <begin position="188"/>
        <end position="209"/>
    </location>
</feature>
<feature type="transmembrane region" description="Helical" evidence="2">
    <location>
        <begin position="275"/>
        <end position="298"/>
    </location>
</feature>
<evidence type="ECO:0000256" key="1">
    <source>
        <dbReference type="SAM" id="MobiDB-lite"/>
    </source>
</evidence>
<keyword evidence="2" id="KW-0812">Transmembrane</keyword>
<protein>
    <submittedName>
        <fullName evidence="3">DUF3667 domain-containing protein</fullName>
    </submittedName>
</protein>